<dbReference type="EMBL" id="DAAWYZ010000008">
    <property type="protein sequence ID" value="HAF9953038.1"/>
    <property type="molecule type" value="Genomic_DNA"/>
</dbReference>
<reference evidence="1" key="2">
    <citation type="submission" date="2020-02" db="EMBL/GenBank/DDBJ databases">
        <authorList>
            <consortium name="NCBI Pathogen Detection Project"/>
        </authorList>
    </citation>
    <scope>NUCLEOTIDE SEQUENCE</scope>
    <source>
        <strain evidence="1">MA.0407S12122</strain>
    </source>
</reference>
<comment type="caution">
    <text evidence="1">The sequence shown here is derived from an EMBL/GenBank/DDBJ whole genome shotgun (WGS) entry which is preliminary data.</text>
</comment>
<reference evidence="1" key="1">
    <citation type="journal article" date="2018" name="Genome Biol.">
        <title>SKESA: strategic k-mer extension for scrupulous assemblies.</title>
        <authorList>
            <person name="Souvorov A."/>
            <person name="Agarwala R."/>
            <person name="Lipman D.J."/>
        </authorList>
    </citation>
    <scope>NUCLEOTIDE SEQUENCE</scope>
    <source>
        <strain evidence="1">MA.0407S12122</strain>
    </source>
</reference>
<organism evidence="1">
    <name type="scientific">Salmonella enterica</name>
    <name type="common">Salmonella choleraesuis</name>
    <dbReference type="NCBI Taxonomy" id="28901"/>
    <lineage>
        <taxon>Bacteria</taxon>
        <taxon>Pseudomonadati</taxon>
        <taxon>Pseudomonadota</taxon>
        <taxon>Gammaproteobacteria</taxon>
        <taxon>Enterobacterales</taxon>
        <taxon>Enterobacteriaceae</taxon>
        <taxon>Salmonella</taxon>
    </lineage>
</organism>
<protein>
    <submittedName>
        <fullName evidence="1">Uncharacterized protein</fullName>
    </submittedName>
</protein>
<gene>
    <name evidence="1" type="ORF">G8R48_002650</name>
</gene>
<dbReference type="AlphaFoldDB" id="A0A756GG91"/>
<dbReference type="SUPFAM" id="SSF51126">
    <property type="entry name" value="Pectin lyase-like"/>
    <property type="match status" value="1"/>
</dbReference>
<evidence type="ECO:0000313" key="1">
    <source>
        <dbReference type="EMBL" id="HAF9953038.1"/>
    </source>
</evidence>
<proteinExistence type="predicted"/>
<name>A0A756GG91_SALER</name>
<dbReference type="InterPro" id="IPR011050">
    <property type="entry name" value="Pectin_lyase_fold/virulence"/>
</dbReference>
<sequence length="123" mass="13283">MNDKVHGFKFEGVSGVTITNCQAYGGDVGFGFTNVENLSIDGATHWSSDALVIIANIQQKVIDSSADPEVKKELIEKFRTAIHHSDKKSALAIYDNLIASAANHIAVLGGAWDLILSFKQHLS</sequence>
<accession>A0A756GG91</accession>